<dbReference type="Proteomes" id="UP001223214">
    <property type="component" value="Unassembled WGS sequence"/>
</dbReference>
<evidence type="ECO:0000313" key="1">
    <source>
        <dbReference type="EMBL" id="MDK9362258.1"/>
    </source>
</evidence>
<proteinExistence type="predicted"/>
<keyword evidence="2" id="KW-1185">Reference proteome</keyword>
<accession>A0AAP4D1I4</accession>
<reference evidence="1 2" key="1">
    <citation type="submission" date="2023-06" db="EMBL/GenBank/DDBJ databases">
        <title>Identification and characterization of antibiotic-resistant Gram-negative bacteria.</title>
        <authorList>
            <person name="Cho G.-S."/>
            <person name="Lee J."/>
            <person name="Tai E."/>
            <person name="Jeong S."/>
            <person name="Kim I."/>
            <person name="Kim B.-E."/>
            <person name="Jeong M.-I."/>
            <person name="Oh K.-K."/>
            <person name="Franz C.M.A.P."/>
        </authorList>
    </citation>
    <scope>NUCLEOTIDE SEQUENCE [LARGE SCALE GENOMIC DNA]</scope>
    <source>
        <strain evidence="1 2">V106_12</strain>
    </source>
</reference>
<protein>
    <submittedName>
        <fullName evidence="1">Uncharacterized protein</fullName>
    </submittedName>
</protein>
<dbReference type="AlphaFoldDB" id="A0AAP4D1I4"/>
<gene>
    <name evidence="1" type="ORF">QQF32_03455</name>
</gene>
<name>A0AAP4D1I4_9ENTR</name>
<dbReference type="EMBL" id="JASSOM010000005">
    <property type="protein sequence ID" value="MDK9362258.1"/>
    <property type="molecule type" value="Genomic_DNA"/>
</dbReference>
<organism evidence="1 2">
    <name type="scientific">Lelliottia wanjuensis</name>
    <dbReference type="NCBI Taxonomy" id="3050585"/>
    <lineage>
        <taxon>Bacteria</taxon>
        <taxon>Pseudomonadati</taxon>
        <taxon>Pseudomonadota</taxon>
        <taxon>Gammaproteobacteria</taxon>
        <taxon>Enterobacterales</taxon>
        <taxon>Enterobacteriaceae</taxon>
        <taxon>Lelliottia</taxon>
    </lineage>
</organism>
<comment type="caution">
    <text evidence="1">The sequence shown here is derived from an EMBL/GenBank/DDBJ whole genome shotgun (WGS) entry which is preliminary data.</text>
</comment>
<evidence type="ECO:0000313" key="2">
    <source>
        <dbReference type="Proteomes" id="UP001223214"/>
    </source>
</evidence>
<sequence>MNKLRISLIEGSLLDDFQLIDISVISNRGREAIFQGEIDLSELISWLIENEHEIKSMDIPINRKGSGSLARKIRHFYENMDKTHDVVVDAMFEYRSNHCLRFASRGTNFPEIYIGKSKHNYEISLSDNDSEWMYFIDIEDFFNHLNN</sequence>
<dbReference type="RefSeq" id="WP_285144730.1">
    <property type="nucleotide sequence ID" value="NZ_JASSOL010000042.1"/>
</dbReference>